<organism evidence="3 4">
    <name type="scientific">Faecalicoccus pleomorphus</name>
    <dbReference type="NCBI Taxonomy" id="1323"/>
    <lineage>
        <taxon>Bacteria</taxon>
        <taxon>Bacillati</taxon>
        <taxon>Bacillota</taxon>
        <taxon>Erysipelotrichia</taxon>
        <taxon>Erysipelotrichales</taxon>
        <taxon>Erysipelotrichaceae</taxon>
        <taxon>Faecalicoccus</taxon>
    </lineage>
</organism>
<dbReference type="OrthoDB" id="9808843at2"/>
<dbReference type="GO" id="GO:0003723">
    <property type="term" value="F:RNA binding"/>
    <property type="evidence" value="ECO:0007669"/>
    <property type="project" value="InterPro"/>
</dbReference>
<feature type="domain" description="ANTAR" evidence="2">
    <location>
        <begin position="123"/>
        <end position="184"/>
    </location>
</feature>
<dbReference type="SUPFAM" id="SSF52172">
    <property type="entry name" value="CheY-like"/>
    <property type="match status" value="1"/>
</dbReference>
<dbReference type="Pfam" id="PF03861">
    <property type="entry name" value="ANTAR"/>
    <property type="match status" value="1"/>
</dbReference>
<name>A0A380LLT1_9FIRM</name>
<dbReference type="Gene3D" id="3.40.50.2300">
    <property type="match status" value="1"/>
</dbReference>
<feature type="coiled-coil region" evidence="1">
    <location>
        <begin position="120"/>
        <end position="147"/>
    </location>
</feature>
<reference evidence="3 4" key="1">
    <citation type="submission" date="2018-06" db="EMBL/GenBank/DDBJ databases">
        <authorList>
            <consortium name="Pathogen Informatics"/>
            <person name="Doyle S."/>
        </authorList>
    </citation>
    <scope>NUCLEOTIDE SEQUENCE [LARGE SCALE GENOMIC DNA]</scope>
    <source>
        <strain evidence="3 4">NCTC11087</strain>
    </source>
</reference>
<dbReference type="PROSITE" id="PS50921">
    <property type="entry name" value="ANTAR"/>
    <property type="match status" value="1"/>
</dbReference>
<protein>
    <submittedName>
        <fullName evidence="3">ANTAR domain</fullName>
    </submittedName>
</protein>
<dbReference type="Proteomes" id="UP000255523">
    <property type="component" value="Unassembled WGS sequence"/>
</dbReference>
<dbReference type="AlphaFoldDB" id="A0A380LLT1"/>
<evidence type="ECO:0000313" key="4">
    <source>
        <dbReference type="Proteomes" id="UP000255523"/>
    </source>
</evidence>
<dbReference type="RefSeq" id="WP_022788927.1">
    <property type="nucleotide sequence ID" value="NZ_JACJKL010000012.1"/>
</dbReference>
<evidence type="ECO:0000313" key="3">
    <source>
        <dbReference type="EMBL" id="SUO03550.1"/>
    </source>
</evidence>
<accession>A0A380LLT1</accession>
<evidence type="ECO:0000256" key="1">
    <source>
        <dbReference type="SAM" id="Coils"/>
    </source>
</evidence>
<evidence type="ECO:0000259" key="2">
    <source>
        <dbReference type="PROSITE" id="PS50921"/>
    </source>
</evidence>
<dbReference type="SMART" id="SM01012">
    <property type="entry name" value="ANTAR"/>
    <property type="match status" value="1"/>
</dbReference>
<dbReference type="InterPro" id="IPR005561">
    <property type="entry name" value="ANTAR"/>
</dbReference>
<dbReference type="InterPro" id="IPR036388">
    <property type="entry name" value="WH-like_DNA-bd_sf"/>
</dbReference>
<keyword evidence="4" id="KW-1185">Reference proteome</keyword>
<dbReference type="Gene3D" id="1.10.10.10">
    <property type="entry name" value="Winged helix-like DNA-binding domain superfamily/Winged helix DNA-binding domain"/>
    <property type="match status" value="1"/>
</dbReference>
<proteinExistence type="predicted"/>
<dbReference type="InterPro" id="IPR011006">
    <property type="entry name" value="CheY-like_superfamily"/>
</dbReference>
<keyword evidence="1" id="KW-0175">Coiled coil</keyword>
<sequence length="191" mass="22243">MSNILVVTSVESTRKVIQEILPRTIYPWIQFVSSAMDAKKQLRQRRYDLCILQPPLKDEFGVRTAREIEVAFSIGVLLLVKNDIYDQICFQVKEQGIFVMALPASRQMLLQTIANGMAAQIKIQALTRQLQKEKKRLQDEKIIYRAKLILIENYHWDEKKTHYYIEKLAMDTSQKKVDIARSIIEGDLRSS</sequence>
<dbReference type="EMBL" id="UHFX01000003">
    <property type="protein sequence ID" value="SUO03550.1"/>
    <property type="molecule type" value="Genomic_DNA"/>
</dbReference>
<gene>
    <name evidence="3" type="ORF">NCTC11087_00414</name>
</gene>
<dbReference type="GeneID" id="77461402"/>